<dbReference type="InterPro" id="IPR001387">
    <property type="entry name" value="Cro/C1-type_HTH"/>
</dbReference>
<dbReference type="AlphaFoldDB" id="A0A7W6BXA9"/>
<evidence type="ECO:0000313" key="2">
    <source>
        <dbReference type="Proteomes" id="UP000531216"/>
    </source>
</evidence>
<dbReference type="Gene3D" id="1.10.260.40">
    <property type="entry name" value="lambda repressor-like DNA-binding domains"/>
    <property type="match status" value="1"/>
</dbReference>
<dbReference type="InterPro" id="IPR010982">
    <property type="entry name" value="Lambda_DNA-bd_dom_sf"/>
</dbReference>
<reference evidence="1 2" key="1">
    <citation type="submission" date="2020-08" db="EMBL/GenBank/DDBJ databases">
        <title>Genomic Encyclopedia of Type Strains, Phase IV (KMG-IV): sequencing the most valuable type-strain genomes for metagenomic binning, comparative biology and taxonomic classification.</title>
        <authorList>
            <person name="Goeker M."/>
        </authorList>
    </citation>
    <scope>NUCLEOTIDE SEQUENCE [LARGE SCALE GENOMIC DNA]</scope>
    <source>
        <strain evidence="1 2">DSM 25024</strain>
    </source>
</reference>
<dbReference type="Proteomes" id="UP000531216">
    <property type="component" value="Unassembled WGS sequence"/>
</dbReference>
<comment type="caution">
    <text evidence="1">The sequence shown here is derived from an EMBL/GenBank/DDBJ whole genome shotgun (WGS) entry which is preliminary data.</text>
</comment>
<organism evidence="1 2">
    <name type="scientific">Aureimonas phyllosphaerae</name>
    <dbReference type="NCBI Taxonomy" id="1166078"/>
    <lineage>
        <taxon>Bacteria</taxon>
        <taxon>Pseudomonadati</taxon>
        <taxon>Pseudomonadota</taxon>
        <taxon>Alphaproteobacteria</taxon>
        <taxon>Hyphomicrobiales</taxon>
        <taxon>Aurantimonadaceae</taxon>
        <taxon>Aureimonas</taxon>
    </lineage>
</organism>
<name>A0A7W6BXA9_9HYPH</name>
<keyword evidence="2" id="KW-1185">Reference proteome</keyword>
<dbReference type="CDD" id="cd00093">
    <property type="entry name" value="HTH_XRE"/>
    <property type="match status" value="1"/>
</dbReference>
<proteinExistence type="predicted"/>
<dbReference type="SUPFAM" id="SSF47413">
    <property type="entry name" value="lambda repressor-like DNA-binding domains"/>
    <property type="match status" value="1"/>
</dbReference>
<dbReference type="RefSeq" id="WP_090966377.1">
    <property type="nucleotide sequence ID" value="NZ_FOOA01000028.1"/>
</dbReference>
<dbReference type="EMBL" id="JACIDO010000017">
    <property type="protein sequence ID" value="MBB3938105.1"/>
    <property type="molecule type" value="Genomic_DNA"/>
</dbReference>
<evidence type="ECO:0000313" key="1">
    <source>
        <dbReference type="EMBL" id="MBB3938105.1"/>
    </source>
</evidence>
<accession>A0A7W6BXA9</accession>
<sequence length="125" mass="13746">MSDPETLAARAAVYDDMKERCAAIGLKMYEFGEFIGVSKTTIPKWRSVGTPPYALNILQMLETYGVPASWKVSRARPEPTNADALDAIRKAATAVIDDAIGKGWSRQQIAFALRALADETDPRRT</sequence>
<protein>
    <submittedName>
        <fullName evidence="1">Transcriptional regulator with XRE-family HTH domain</fullName>
    </submittedName>
</protein>
<dbReference type="GO" id="GO:0003677">
    <property type="term" value="F:DNA binding"/>
    <property type="evidence" value="ECO:0007669"/>
    <property type="project" value="InterPro"/>
</dbReference>
<dbReference type="OrthoDB" id="9801695at2"/>
<gene>
    <name evidence="1" type="ORF">GGR05_004275</name>
</gene>